<evidence type="ECO:0000259" key="7">
    <source>
        <dbReference type="PROSITE" id="PS50109"/>
    </source>
</evidence>
<dbReference type="Pfam" id="PF00512">
    <property type="entry name" value="HisKA"/>
    <property type="match status" value="1"/>
</dbReference>
<dbReference type="PANTHER" id="PTHR43047:SF72">
    <property type="entry name" value="OSMOSENSING HISTIDINE PROTEIN KINASE SLN1"/>
    <property type="match status" value="1"/>
</dbReference>
<dbReference type="SMART" id="SM00388">
    <property type="entry name" value="HisKA"/>
    <property type="match status" value="1"/>
</dbReference>
<comment type="subcellular location">
    <subcellularLocation>
        <location evidence="2">Cell membrane</location>
    </subcellularLocation>
</comment>
<evidence type="ECO:0000256" key="2">
    <source>
        <dbReference type="ARBA" id="ARBA00004236"/>
    </source>
</evidence>
<dbReference type="PROSITE" id="PS50109">
    <property type="entry name" value="HIS_KIN"/>
    <property type="match status" value="1"/>
</dbReference>
<evidence type="ECO:0000256" key="5">
    <source>
        <dbReference type="ARBA" id="ARBA00022777"/>
    </source>
</evidence>
<dbReference type="InterPro" id="IPR036890">
    <property type="entry name" value="HATPase_C_sf"/>
</dbReference>
<feature type="domain" description="Histidine kinase" evidence="7">
    <location>
        <begin position="163"/>
        <end position="360"/>
    </location>
</feature>
<dbReference type="Proteomes" id="UP000317378">
    <property type="component" value="Unassembled WGS sequence"/>
</dbReference>
<dbReference type="GO" id="GO:0000155">
    <property type="term" value="F:phosphorelay sensor kinase activity"/>
    <property type="evidence" value="ECO:0007669"/>
    <property type="project" value="InterPro"/>
</dbReference>
<evidence type="ECO:0000256" key="3">
    <source>
        <dbReference type="ARBA" id="ARBA00012438"/>
    </source>
</evidence>
<dbReference type="CDD" id="cd00082">
    <property type="entry name" value="HisKA"/>
    <property type="match status" value="1"/>
</dbReference>
<dbReference type="Pfam" id="PF02518">
    <property type="entry name" value="HATPase_c"/>
    <property type="match status" value="1"/>
</dbReference>
<organism evidence="8 9">
    <name type="scientific">Streptomyces sporangiiformans</name>
    <dbReference type="NCBI Taxonomy" id="2315329"/>
    <lineage>
        <taxon>Bacteria</taxon>
        <taxon>Bacillati</taxon>
        <taxon>Actinomycetota</taxon>
        <taxon>Actinomycetes</taxon>
        <taxon>Kitasatosporales</taxon>
        <taxon>Streptomycetaceae</taxon>
        <taxon>Streptomyces</taxon>
    </lineage>
</organism>
<feature type="region of interest" description="Disordered" evidence="6">
    <location>
        <begin position="30"/>
        <end position="98"/>
    </location>
</feature>
<accession>A0A505DNT4</accession>
<name>A0A505DNT4_9ACTN</name>
<keyword evidence="4" id="KW-0808">Transferase</keyword>
<dbReference type="EMBL" id="VCHX02000071">
    <property type="protein sequence ID" value="TPQ22892.1"/>
    <property type="molecule type" value="Genomic_DNA"/>
</dbReference>
<gene>
    <name evidence="8" type="ORF">FGD71_006960</name>
</gene>
<evidence type="ECO:0000313" key="8">
    <source>
        <dbReference type="EMBL" id="TPQ22892.1"/>
    </source>
</evidence>
<dbReference type="AlphaFoldDB" id="A0A505DNT4"/>
<dbReference type="InterPro" id="IPR005467">
    <property type="entry name" value="His_kinase_dom"/>
</dbReference>
<dbReference type="EC" id="2.7.13.3" evidence="3"/>
<dbReference type="PANTHER" id="PTHR43047">
    <property type="entry name" value="TWO-COMPONENT HISTIDINE PROTEIN KINASE"/>
    <property type="match status" value="1"/>
</dbReference>
<dbReference type="SMART" id="SM00387">
    <property type="entry name" value="HATPase_c"/>
    <property type="match status" value="1"/>
</dbReference>
<dbReference type="GO" id="GO:0005886">
    <property type="term" value="C:plasma membrane"/>
    <property type="evidence" value="ECO:0007669"/>
    <property type="project" value="UniProtKB-SubCell"/>
</dbReference>
<reference evidence="8 9" key="1">
    <citation type="submission" date="2019-06" db="EMBL/GenBank/DDBJ databases">
        <title>Streptomyces sporangiiformans sp. nov., a novel actinomycete isolated from soil in Mount Song.</title>
        <authorList>
            <person name="Han L."/>
        </authorList>
    </citation>
    <scope>NUCLEOTIDE SEQUENCE [LARGE SCALE GENOMIC DNA]</scope>
    <source>
        <strain evidence="8 9">NEAU-SSA 1</strain>
    </source>
</reference>
<dbReference type="Gene3D" id="3.30.565.10">
    <property type="entry name" value="Histidine kinase-like ATPase, C-terminal domain"/>
    <property type="match status" value="1"/>
</dbReference>
<dbReference type="SUPFAM" id="SSF55874">
    <property type="entry name" value="ATPase domain of HSP90 chaperone/DNA topoisomerase II/histidine kinase"/>
    <property type="match status" value="1"/>
</dbReference>
<proteinExistence type="predicted"/>
<dbReference type="Gene3D" id="1.10.287.130">
    <property type="match status" value="1"/>
</dbReference>
<protein>
    <recommendedName>
        <fullName evidence="3">histidine kinase</fullName>
        <ecNumber evidence="3">2.7.13.3</ecNumber>
    </recommendedName>
</protein>
<comment type="caution">
    <text evidence="8">The sequence shown here is derived from an EMBL/GenBank/DDBJ whole genome shotgun (WGS) entry which is preliminary data.</text>
</comment>
<dbReference type="SUPFAM" id="SSF47384">
    <property type="entry name" value="Homodimeric domain of signal transducing histidine kinase"/>
    <property type="match status" value="1"/>
</dbReference>
<evidence type="ECO:0000256" key="6">
    <source>
        <dbReference type="SAM" id="MobiDB-lite"/>
    </source>
</evidence>
<keyword evidence="5 8" id="KW-0418">Kinase</keyword>
<comment type="catalytic activity">
    <reaction evidence="1">
        <text>ATP + protein L-histidine = ADP + protein N-phospho-L-histidine.</text>
        <dbReference type="EC" id="2.7.13.3"/>
    </reaction>
</comment>
<sequence length="364" mass="38558">MSNRSAGTPAVRDRRHEARICVRTEASGLSPLRNRSRARSTWTRSISPPPCGPGPRHRRSKLTIRRGGVSGRSELSQSGTAMAGTVPSHGPMTQTTTDGRPLLHELANEFSVLYGTAELFAVSPGLSRQQRHDADVMLDALRNLAALLASADREAKAYRLTPELAHELRTPLQAVIGFAEMLRAGEARDDCLRGLVAAGRHMAGLLDDAVAGGTRGRSTLASTAVAQAVLLASPLARAAHVGLVPARRTTEDLVGADPLRLRQAVLNLLTNAVECSRPDSEVNVVVSGQPGTVTIACHDRGPGLTAAEITELMNLRRGDRAHGLGLLITRELVGGMGGSLGIRSVPGQGSCFSIDLPALPEHRR</sequence>
<keyword evidence="9" id="KW-1185">Reference proteome</keyword>
<dbReference type="InterPro" id="IPR036097">
    <property type="entry name" value="HisK_dim/P_sf"/>
</dbReference>
<evidence type="ECO:0000313" key="9">
    <source>
        <dbReference type="Proteomes" id="UP000317378"/>
    </source>
</evidence>
<dbReference type="GO" id="GO:0009927">
    <property type="term" value="F:histidine phosphotransfer kinase activity"/>
    <property type="evidence" value="ECO:0007669"/>
    <property type="project" value="TreeGrafter"/>
</dbReference>
<dbReference type="InterPro" id="IPR003594">
    <property type="entry name" value="HATPase_dom"/>
</dbReference>
<evidence type="ECO:0000256" key="1">
    <source>
        <dbReference type="ARBA" id="ARBA00000085"/>
    </source>
</evidence>
<dbReference type="InterPro" id="IPR003661">
    <property type="entry name" value="HisK_dim/P_dom"/>
</dbReference>
<feature type="compositionally biased region" description="Basic residues" evidence="6">
    <location>
        <begin position="55"/>
        <end position="64"/>
    </location>
</feature>
<evidence type="ECO:0000256" key="4">
    <source>
        <dbReference type="ARBA" id="ARBA00022679"/>
    </source>
</evidence>